<sequence length="101" mass="11228">MKKLYFKSIDDNLCQYLEDCLNEAKADGETETVTLIEAIPERVSGNRWCTLCGAVVEQSECSKKACSSYDKPLKGNACANKGQLYTYGNEVTFDIKTGKQI</sequence>
<protein>
    <submittedName>
        <fullName evidence="1">Uncharacterized protein</fullName>
    </submittedName>
</protein>
<dbReference type="Proteomes" id="UP001496674">
    <property type="component" value="Chromosome"/>
</dbReference>
<proteinExistence type="predicted"/>
<gene>
    <name evidence="1" type="ORF">BSYN_03870</name>
</gene>
<evidence type="ECO:0000313" key="2">
    <source>
        <dbReference type="Proteomes" id="UP001496674"/>
    </source>
</evidence>
<name>A0ABM8IAP6_9BACE</name>
<dbReference type="EMBL" id="AP028055">
    <property type="protein sequence ID" value="BEG98122.1"/>
    <property type="molecule type" value="Genomic_DNA"/>
</dbReference>
<evidence type="ECO:0000313" key="1">
    <source>
        <dbReference type="EMBL" id="BEG98122.1"/>
    </source>
</evidence>
<dbReference type="RefSeq" id="WP_353332803.1">
    <property type="nucleotide sequence ID" value="NZ_AP028055.1"/>
</dbReference>
<accession>A0ABM8IAP6</accession>
<reference evidence="1 2" key="1">
    <citation type="submission" date="2023-04" db="EMBL/GenBank/DDBJ databases">
        <title>Draft genome sequence of acteroides sedimenti strain YN3PY1.</title>
        <authorList>
            <person name="Yoshida N."/>
        </authorList>
    </citation>
    <scope>NUCLEOTIDE SEQUENCE [LARGE SCALE GENOMIC DNA]</scope>
    <source>
        <strain evidence="1 2">YN3PY1</strain>
    </source>
</reference>
<organism evidence="1 2">
    <name type="scientific">Bacteroides sedimenti</name>
    <dbReference type="NCBI Taxonomy" id="2136147"/>
    <lineage>
        <taxon>Bacteria</taxon>
        <taxon>Pseudomonadati</taxon>
        <taxon>Bacteroidota</taxon>
        <taxon>Bacteroidia</taxon>
        <taxon>Bacteroidales</taxon>
        <taxon>Bacteroidaceae</taxon>
        <taxon>Bacteroides</taxon>
    </lineage>
</organism>
<keyword evidence="2" id="KW-1185">Reference proteome</keyword>